<evidence type="ECO:0000313" key="2">
    <source>
        <dbReference type="EMBL" id="GGG49872.1"/>
    </source>
</evidence>
<dbReference type="AlphaFoldDB" id="A0A8J3EF35"/>
<sequence>MTDTTIVPFRITVCGIEELNGHCAAGVSHVLSILDPGWPVPEAFGAYGEHRRLELRFHDVIEELPGTAPPRAEHVDELLAFGRGLLAEPLPAGGHLLVHCHAGVSRSTASLALILAQALPDHPAGGILAEVLRIRPKAWPNLRLLELGDAALGRGGELAAAARAVYRRQLAARPELAEQMSQGGRGREVVAATGWRTAAGPFAAAPPIRREAR</sequence>
<comment type="caution">
    <text evidence="2">The sequence shown here is derived from an EMBL/GenBank/DDBJ whole genome shotgun (WGS) entry which is preliminary data.</text>
</comment>
<dbReference type="PROSITE" id="PS50056">
    <property type="entry name" value="TYR_PHOSPHATASE_2"/>
    <property type="match status" value="1"/>
</dbReference>
<reference evidence="2 3" key="1">
    <citation type="journal article" date="2014" name="Int. J. Syst. Evol. Microbiol.">
        <title>Complete genome sequence of Corynebacterium casei LMG S-19264T (=DSM 44701T), isolated from a smear-ripened cheese.</title>
        <authorList>
            <consortium name="US DOE Joint Genome Institute (JGI-PGF)"/>
            <person name="Walter F."/>
            <person name="Albersmeier A."/>
            <person name="Kalinowski J."/>
            <person name="Ruckert C."/>
        </authorList>
    </citation>
    <scope>NUCLEOTIDE SEQUENCE [LARGE SCALE GENOMIC DNA]</scope>
    <source>
        <strain evidence="2 3">CGMCC 1.16330</strain>
    </source>
</reference>
<dbReference type="RefSeq" id="WP_229678181.1">
    <property type="nucleotide sequence ID" value="NZ_BMKS01000021.1"/>
</dbReference>
<dbReference type="InterPro" id="IPR029021">
    <property type="entry name" value="Prot-tyrosine_phosphatase-like"/>
</dbReference>
<evidence type="ECO:0000259" key="1">
    <source>
        <dbReference type="PROSITE" id="PS50056"/>
    </source>
</evidence>
<keyword evidence="3" id="KW-1185">Reference proteome</keyword>
<dbReference type="PROSITE" id="PS00383">
    <property type="entry name" value="TYR_PHOSPHATASE_1"/>
    <property type="match status" value="1"/>
</dbReference>
<accession>A0A8J3EF35</accession>
<dbReference type="InterPro" id="IPR000387">
    <property type="entry name" value="Tyr_Pase_dom"/>
</dbReference>
<name>A0A8J3EF35_9PROT</name>
<gene>
    <name evidence="2" type="ORF">GCM10010964_41470</name>
</gene>
<dbReference type="EMBL" id="BMKS01000021">
    <property type="protein sequence ID" value="GGG49872.1"/>
    <property type="molecule type" value="Genomic_DNA"/>
</dbReference>
<feature type="domain" description="Tyrosine specific protein phosphatases" evidence="1">
    <location>
        <begin position="76"/>
        <end position="115"/>
    </location>
</feature>
<protein>
    <submittedName>
        <fullName evidence="2">Protein-tyrosine-phosphatase</fullName>
    </submittedName>
</protein>
<organism evidence="2 3">
    <name type="scientific">Caldovatus sediminis</name>
    <dbReference type="NCBI Taxonomy" id="2041189"/>
    <lineage>
        <taxon>Bacteria</taxon>
        <taxon>Pseudomonadati</taxon>
        <taxon>Pseudomonadota</taxon>
        <taxon>Alphaproteobacteria</taxon>
        <taxon>Acetobacterales</taxon>
        <taxon>Roseomonadaceae</taxon>
        <taxon>Caldovatus</taxon>
    </lineage>
</organism>
<dbReference type="InterPro" id="IPR016130">
    <property type="entry name" value="Tyr_Pase_AS"/>
</dbReference>
<evidence type="ECO:0000313" key="3">
    <source>
        <dbReference type="Proteomes" id="UP000597507"/>
    </source>
</evidence>
<proteinExistence type="predicted"/>
<dbReference type="Proteomes" id="UP000597507">
    <property type="component" value="Unassembled WGS sequence"/>
</dbReference>
<dbReference type="SUPFAM" id="SSF52799">
    <property type="entry name" value="(Phosphotyrosine protein) phosphatases II"/>
    <property type="match status" value="1"/>
</dbReference>
<dbReference type="Gene3D" id="3.90.190.10">
    <property type="entry name" value="Protein tyrosine phosphatase superfamily"/>
    <property type="match status" value="1"/>
</dbReference>